<evidence type="ECO:0000313" key="8">
    <source>
        <dbReference type="EMBL" id="ADI02028.1"/>
    </source>
</evidence>
<dbReference type="GO" id="GO:0004252">
    <property type="term" value="F:serine-type endopeptidase activity"/>
    <property type="evidence" value="ECO:0007669"/>
    <property type="project" value="UniProtKB-UniRule"/>
</dbReference>
<reference evidence="8 9" key="2">
    <citation type="journal article" date="2010" name="Stand. Genomic Sci.">
        <title>Complete genome sequence of Syntrophothermus lipocalidus type strain (TGB-C1).</title>
        <authorList>
            <person name="Djao O.D."/>
            <person name="Zhang X."/>
            <person name="Lucas S."/>
            <person name="Lapidus A."/>
            <person name="Del Rio T.G."/>
            <person name="Nolan M."/>
            <person name="Tice H."/>
            <person name="Cheng J.F."/>
            <person name="Han C."/>
            <person name="Tapia R."/>
            <person name="Goodwin L."/>
            <person name="Pitluck S."/>
            <person name="Liolios K."/>
            <person name="Ivanova N."/>
            <person name="Mavromatis K."/>
            <person name="Mikhailova N."/>
            <person name="Ovchinnikova G."/>
            <person name="Pati A."/>
            <person name="Brambilla E."/>
            <person name="Chen A."/>
            <person name="Palaniappan K."/>
            <person name="Land M."/>
            <person name="Hauser L."/>
            <person name="Chang Y.J."/>
            <person name="Jeffries C.D."/>
            <person name="Rohde M."/>
            <person name="Sikorski J."/>
            <person name="Spring S."/>
            <person name="Goker M."/>
            <person name="Detter J.C."/>
            <person name="Woyke T."/>
            <person name="Bristow J."/>
            <person name="Eisen J.A."/>
            <person name="Markowitz V."/>
            <person name="Hugenholtz P."/>
            <person name="Kyrpides N.C."/>
            <person name="Klenk H.P."/>
        </authorList>
    </citation>
    <scope>NUCLEOTIDE SEQUENCE [LARGE SCALE GENOMIC DNA]</scope>
    <source>
        <strain evidence="9">DSM 12680 / TGB-C1</strain>
    </source>
</reference>
<proteinExistence type="predicted"/>
<dbReference type="Gene3D" id="2.10.109.10">
    <property type="entry name" value="Umud Fragment, subunit A"/>
    <property type="match status" value="1"/>
</dbReference>
<keyword evidence="4 6" id="KW-0472">Membrane</keyword>
<comment type="subcellular location">
    <subcellularLocation>
        <location evidence="1">Membrane</location>
    </subcellularLocation>
</comment>
<dbReference type="PRINTS" id="PR00728">
    <property type="entry name" value="SIGNALPTASE"/>
</dbReference>
<evidence type="ECO:0000256" key="6">
    <source>
        <dbReference type="SAM" id="Phobius"/>
    </source>
</evidence>
<reference evidence="9" key="1">
    <citation type="journal article" date="2010" name="Stand. Genomic Sci.">
        <title>Complete genome sequence of Syntrophothermus lipocalidus type strain (TGB-C1T).</title>
        <authorList>
            <consortium name="US DOE Joint Genome Institute (JGI-PGF)"/>
            <person name="Djao O."/>
            <person name="Zhang X."/>
            <person name="Lucas S."/>
            <person name="Lapidus A."/>
            <person name="Glavina Del Rio T."/>
            <person name="Nolan M."/>
            <person name="Tice H."/>
            <person name="Cheng J."/>
            <person name="Han C."/>
            <person name="Tapia R."/>
            <person name="Goodwin L."/>
            <person name="Pitluck S."/>
            <person name="Liolios K."/>
            <person name="Ivanova N."/>
            <person name="Mavromatis K."/>
            <person name="Mikhailova N."/>
            <person name="Ovchinnikova G."/>
            <person name="Pati A."/>
            <person name="Brambilla E."/>
            <person name="Chen A."/>
            <person name="Palaniappan K."/>
            <person name="Land M."/>
            <person name="Hauser L."/>
            <person name="Chang Y."/>
            <person name="Jeffries C."/>
            <person name="Rohde M."/>
            <person name="Sikorski J."/>
            <person name="Spring S."/>
            <person name="Goker M."/>
            <person name="Detter J."/>
            <person name="Woyke T."/>
            <person name="Bristow J."/>
            <person name="Eisen J."/>
            <person name="Markowitz V."/>
            <person name="Hugenholtz P."/>
            <person name="Kyrpides N."/>
            <person name="Klenk H."/>
        </authorList>
    </citation>
    <scope>NUCLEOTIDE SEQUENCE [LARGE SCALE GENOMIC DNA]</scope>
    <source>
        <strain evidence="9">DSM 12680 / TGB-C1</strain>
    </source>
</reference>
<sequence>MLALTVGCVGFCNLLAPRLFSGFVAAYVAQPIAWMLLFVYVYRRFPRPGLGKRSLRVKLLKIAAALALCQIYLMVVAGLLDKFGRSPNSFKLSGIIINLIFVTSGLLAVEFSRNYLMANSLRRPSNSVAIAIAVLFTGLLLPWKQFPALDSGLETWARFSGSTLFPVMAENLLASFLCMWGGAWPAIAYRGTLAAFNWFCPVLPNLNWALKTLTGTLVPTVGAVFVYESCSMNMKGIPGRQKKIKPGQAVNWAITSALAVILVWFAIGVFPIRPLVIYSGSMRPTIDVGDVVIVAKRNPRLLHAGEVIAFRVPDSPVPTVHRILAARTEGSDRLFTTKGDANANPDSGQALGDNVIGKVVLVIPKAGWASIALRELFV</sequence>
<dbReference type="HOGENOM" id="CLU_058609_0_0_9"/>
<evidence type="ECO:0000313" key="9">
    <source>
        <dbReference type="Proteomes" id="UP000000378"/>
    </source>
</evidence>
<dbReference type="GO" id="GO:0016020">
    <property type="term" value="C:membrane"/>
    <property type="evidence" value="ECO:0007669"/>
    <property type="project" value="UniProtKB-SubCell"/>
</dbReference>
<dbReference type="KEGG" id="slp:Slip_1256"/>
<dbReference type="InterPro" id="IPR001733">
    <property type="entry name" value="Peptidase_S26B"/>
</dbReference>
<dbReference type="EMBL" id="CP002048">
    <property type="protein sequence ID" value="ADI02028.1"/>
    <property type="molecule type" value="Genomic_DNA"/>
</dbReference>
<dbReference type="NCBIfam" id="TIGR02228">
    <property type="entry name" value="sigpep_I_arch"/>
    <property type="match status" value="1"/>
</dbReference>
<evidence type="ECO:0000256" key="5">
    <source>
        <dbReference type="NCBIfam" id="TIGR02228"/>
    </source>
</evidence>
<evidence type="ECO:0000259" key="7">
    <source>
        <dbReference type="Pfam" id="PF10502"/>
    </source>
</evidence>
<dbReference type="EC" id="3.4.21.89" evidence="5"/>
<dbReference type="SUPFAM" id="SSF51306">
    <property type="entry name" value="LexA/Signal peptidase"/>
    <property type="match status" value="1"/>
</dbReference>
<evidence type="ECO:0000256" key="2">
    <source>
        <dbReference type="ARBA" id="ARBA00022692"/>
    </source>
</evidence>
<dbReference type="Pfam" id="PF10502">
    <property type="entry name" value="Peptidase_S26"/>
    <property type="match status" value="1"/>
</dbReference>
<dbReference type="AlphaFoldDB" id="D7CMU3"/>
<evidence type="ECO:0000256" key="3">
    <source>
        <dbReference type="ARBA" id="ARBA00022989"/>
    </source>
</evidence>
<feature type="domain" description="Peptidase S26" evidence="7">
    <location>
        <begin position="251"/>
        <end position="325"/>
    </location>
</feature>
<feature type="transmembrane region" description="Helical" evidence="6">
    <location>
        <begin position="249"/>
        <end position="272"/>
    </location>
</feature>
<dbReference type="CDD" id="cd06530">
    <property type="entry name" value="S26_SPase_I"/>
    <property type="match status" value="1"/>
</dbReference>
<keyword evidence="3 6" id="KW-1133">Transmembrane helix</keyword>
<dbReference type="GO" id="GO:0009003">
    <property type="term" value="F:signal peptidase activity"/>
    <property type="evidence" value="ECO:0007669"/>
    <property type="project" value="UniProtKB-EC"/>
</dbReference>
<dbReference type="GO" id="GO:0006465">
    <property type="term" value="P:signal peptide processing"/>
    <property type="evidence" value="ECO:0007669"/>
    <property type="project" value="UniProtKB-UniRule"/>
</dbReference>
<evidence type="ECO:0000256" key="1">
    <source>
        <dbReference type="ARBA" id="ARBA00004370"/>
    </source>
</evidence>
<feature type="transmembrane region" description="Helical" evidence="6">
    <location>
        <begin position="20"/>
        <end position="42"/>
    </location>
</feature>
<organism evidence="8 9">
    <name type="scientific">Syntrophothermus lipocalidus (strain DSM 12680 / TGB-C1)</name>
    <dbReference type="NCBI Taxonomy" id="643648"/>
    <lineage>
        <taxon>Bacteria</taxon>
        <taxon>Bacillati</taxon>
        <taxon>Bacillota</taxon>
        <taxon>Clostridia</taxon>
        <taxon>Eubacteriales</taxon>
        <taxon>Syntrophomonadaceae</taxon>
        <taxon>Syntrophothermus</taxon>
    </lineage>
</organism>
<dbReference type="eggNOG" id="COG0681">
    <property type="taxonomic scope" value="Bacteria"/>
</dbReference>
<keyword evidence="2 6" id="KW-0812">Transmembrane</keyword>
<dbReference type="PANTHER" id="PTHR10806:SF6">
    <property type="entry name" value="SIGNAL PEPTIDASE COMPLEX CATALYTIC SUBUNIT SEC11"/>
    <property type="match status" value="1"/>
</dbReference>
<gene>
    <name evidence="8" type="ordered locus">Slip_1256</name>
</gene>
<feature type="transmembrane region" description="Helical" evidence="6">
    <location>
        <begin position="62"/>
        <end position="80"/>
    </location>
</feature>
<dbReference type="InterPro" id="IPR036286">
    <property type="entry name" value="LexA/Signal_pep-like_sf"/>
</dbReference>
<evidence type="ECO:0000256" key="4">
    <source>
        <dbReference type="ARBA" id="ARBA00023136"/>
    </source>
</evidence>
<name>D7CMU3_SYNLT</name>
<dbReference type="PANTHER" id="PTHR10806">
    <property type="entry name" value="SIGNAL PEPTIDASE COMPLEX CATALYTIC SUBUNIT SEC11"/>
    <property type="match status" value="1"/>
</dbReference>
<keyword evidence="9" id="KW-1185">Reference proteome</keyword>
<dbReference type="Proteomes" id="UP000000378">
    <property type="component" value="Chromosome"/>
</dbReference>
<protein>
    <recommendedName>
        <fullName evidence="5">Signal peptidase I</fullName>
        <ecNumber evidence="5">3.4.21.89</ecNumber>
    </recommendedName>
</protein>
<feature type="transmembrane region" description="Helical" evidence="6">
    <location>
        <begin position="92"/>
        <end position="112"/>
    </location>
</feature>
<dbReference type="STRING" id="643648.Slip_1256"/>
<dbReference type="InterPro" id="IPR019533">
    <property type="entry name" value="Peptidase_S26"/>
</dbReference>
<feature type="transmembrane region" description="Helical" evidence="6">
    <location>
        <begin position="124"/>
        <end position="143"/>
    </location>
</feature>
<accession>D7CMU3</accession>